<dbReference type="Proteomes" id="UP001597438">
    <property type="component" value="Unassembled WGS sequence"/>
</dbReference>
<protein>
    <submittedName>
        <fullName evidence="4">Thiamine phosphate synthase</fullName>
    </submittedName>
</protein>
<dbReference type="EMBL" id="JBHUOJ010000033">
    <property type="protein sequence ID" value="MFD2834746.1"/>
    <property type="molecule type" value="Genomic_DNA"/>
</dbReference>
<evidence type="ECO:0000313" key="5">
    <source>
        <dbReference type="Proteomes" id="UP001597438"/>
    </source>
</evidence>
<evidence type="ECO:0000259" key="3">
    <source>
        <dbReference type="Pfam" id="PF02581"/>
    </source>
</evidence>
<dbReference type="InterPro" id="IPR013785">
    <property type="entry name" value="Aldolase_TIM"/>
</dbReference>
<feature type="domain" description="Thiamine phosphate synthase/TenI" evidence="3">
    <location>
        <begin position="9"/>
        <end position="189"/>
    </location>
</feature>
<proteinExistence type="predicted"/>
<comment type="pathway">
    <text evidence="1">Cofactor biosynthesis; thiamine diphosphate biosynthesis.</text>
</comment>
<dbReference type="Gene3D" id="3.20.20.70">
    <property type="entry name" value="Aldolase class I"/>
    <property type="match status" value="1"/>
</dbReference>
<organism evidence="4 5">
    <name type="scientific">Christiangramia antarctica</name>
    <dbReference type="NCBI Taxonomy" id="2058158"/>
    <lineage>
        <taxon>Bacteria</taxon>
        <taxon>Pseudomonadati</taxon>
        <taxon>Bacteroidota</taxon>
        <taxon>Flavobacteriia</taxon>
        <taxon>Flavobacteriales</taxon>
        <taxon>Flavobacteriaceae</taxon>
        <taxon>Christiangramia</taxon>
    </lineage>
</organism>
<keyword evidence="5" id="KW-1185">Reference proteome</keyword>
<dbReference type="InterPro" id="IPR022998">
    <property type="entry name" value="ThiamineP_synth_TenI"/>
</dbReference>
<dbReference type="PANTHER" id="PTHR20857:SF23">
    <property type="entry name" value="THIAMINE BIOSYNTHETIC BIFUNCTIONAL ENZYME"/>
    <property type="match status" value="1"/>
</dbReference>
<sequence length="208" mass="23579">MMKNKKKGIYLIIDPSMDETVLLDKIAKVLGEEIVALQIWDNFQETQNRHAFIEKICALGHAKNVPVLINNHWHLLKNTSLDGVHFDAIPENWKEIKSEISKEYIIGLTCNNDLSDVEWAAKNQLDYISFCSLFPSITSNSCELVSFDTIRETTKKYSLPVFLAGGITPQNLALLRDLDFDGIAVVSGVMNAKIPEKAIQEYRRKLNL</sequence>
<evidence type="ECO:0000256" key="1">
    <source>
        <dbReference type="ARBA" id="ARBA00004948"/>
    </source>
</evidence>
<keyword evidence="2" id="KW-0784">Thiamine biosynthesis</keyword>
<dbReference type="PANTHER" id="PTHR20857">
    <property type="entry name" value="THIAMINE-PHOSPHATE PYROPHOSPHORYLASE"/>
    <property type="match status" value="1"/>
</dbReference>
<accession>A0ABW5XAM3</accession>
<reference evidence="5" key="1">
    <citation type="journal article" date="2019" name="Int. J. Syst. Evol. Microbiol.">
        <title>The Global Catalogue of Microorganisms (GCM) 10K type strain sequencing project: providing services to taxonomists for standard genome sequencing and annotation.</title>
        <authorList>
            <consortium name="The Broad Institute Genomics Platform"/>
            <consortium name="The Broad Institute Genome Sequencing Center for Infectious Disease"/>
            <person name="Wu L."/>
            <person name="Ma J."/>
        </authorList>
    </citation>
    <scope>NUCLEOTIDE SEQUENCE [LARGE SCALE GENOMIC DNA]</scope>
    <source>
        <strain evidence="5">KCTC 52925</strain>
    </source>
</reference>
<comment type="caution">
    <text evidence="4">The sequence shown here is derived from an EMBL/GenBank/DDBJ whole genome shotgun (WGS) entry which is preliminary data.</text>
</comment>
<dbReference type="SUPFAM" id="SSF51391">
    <property type="entry name" value="Thiamin phosphate synthase"/>
    <property type="match status" value="1"/>
</dbReference>
<dbReference type="Pfam" id="PF02581">
    <property type="entry name" value="TMP-TENI"/>
    <property type="match status" value="1"/>
</dbReference>
<dbReference type="CDD" id="cd00564">
    <property type="entry name" value="TMP_TenI"/>
    <property type="match status" value="1"/>
</dbReference>
<evidence type="ECO:0000256" key="2">
    <source>
        <dbReference type="ARBA" id="ARBA00022977"/>
    </source>
</evidence>
<evidence type="ECO:0000313" key="4">
    <source>
        <dbReference type="EMBL" id="MFD2834746.1"/>
    </source>
</evidence>
<dbReference type="InterPro" id="IPR036206">
    <property type="entry name" value="ThiamineP_synth_sf"/>
</dbReference>
<name>A0ABW5XAM3_9FLAO</name>
<gene>
    <name evidence="4" type="ORF">ACFSYS_15750</name>
</gene>